<proteinExistence type="predicted"/>
<feature type="compositionally biased region" description="Low complexity" evidence="1">
    <location>
        <begin position="266"/>
        <end position="275"/>
    </location>
</feature>
<organism evidence="3 4">
    <name type="scientific">Lithohypha guttulata</name>
    <dbReference type="NCBI Taxonomy" id="1690604"/>
    <lineage>
        <taxon>Eukaryota</taxon>
        <taxon>Fungi</taxon>
        <taxon>Dikarya</taxon>
        <taxon>Ascomycota</taxon>
        <taxon>Pezizomycotina</taxon>
        <taxon>Eurotiomycetes</taxon>
        <taxon>Chaetothyriomycetidae</taxon>
        <taxon>Chaetothyriales</taxon>
        <taxon>Trichomeriaceae</taxon>
        <taxon>Lithohypha</taxon>
    </lineage>
</organism>
<dbReference type="EMBL" id="JAVRRG010000007">
    <property type="protein sequence ID" value="KAK5100201.1"/>
    <property type="molecule type" value="Genomic_DNA"/>
</dbReference>
<name>A0ABR0KLX4_9EURO</name>
<feature type="compositionally biased region" description="Polar residues" evidence="1">
    <location>
        <begin position="220"/>
        <end position="241"/>
    </location>
</feature>
<sequence length="291" mass="30697">MTAVITTRIRAPVATTTPATISRTFLYTVSTHEASAVISEASTGYAIISTIQDSFLAAVYSVEFSYSTSGFCESSTFEPCFSATVLQVTTLTTRSELTAEGSLTSTPTLVVSAAATSAAASTTSSTLADNTVGDVVITAVAGAVGGCSAFFIAVGAVILFCVLRRRRRRRRRRLEGSDGMLEVTTPADHAMDETTPRRTELDGNDRFEGPAEKQIPSGHTPETPNTKPANPSWTSPHTELQTGHVLHELEASPTSSGVGGAAQHMSLSQLSPSLSDPTIGGHNSRQWKEQL</sequence>
<comment type="caution">
    <text evidence="3">The sequence shown here is derived from an EMBL/GenBank/DDBJ whole genome shotgun (WGS) entry which is preliminary data.</text>
</comment>
<keyword evidence="2" id="KW-0812">Transmembrane</keyword>
<gene>
    <name evidence="3" type="ORF">LTR24_000996</name>
</gene>
<evidence type="ECO:0000256" key="1">
    <source>
        <dbReference type="SAM" id="MobiDB-lite"/>
    </source>
</evidence>
<feature type="transmembrane region" description="Helical" evidence="2">
    <location>
        <begin position="135"/>
        <end position="163"/>
    </location>
</feature>
<evidence type="ECO:0000313" key="4">
    <source>
        <dbReference type="Proteomes" id="UP001345013"/>
    </source>
</evidence>
<keyword evidence="2" id="KW-0472">Membrane</keyword>
<feature type="region of interest" description="Disordered" evidence="1">
    <location>
        <begin position="177"/>
        <end position="291"/>
    </location>
</feature>
<reference evidence="3 4" key="1">
    <citation type="submission" date="2023-08" db="EMBL/GenBank/DDBJ databases">
        <title>Black Yeasts Isolated from many extreme environments.</title>
        <authorList>
            <person name="Coleine C."/>
            <person name="Stajich J.E."/>
            <person name="Selbmann L."/>
        </authorList>
    </citation>
    <scope>NUCLEOTIDE SEQUENCE [LARGE SCALE GENOMIC DNA]</scope>
    <source>
        <strain evidence="3 4">CCFEE 5885</strain>
    </source>
</reference>
<evidence type="ECO:0000256" key="2">
    <source>
        <dbReference type="SAM" id="Phobius"/>
    </source>
</evidence>
<evidence type="ECO:0000313" key="3">
    <source>
        <dbReference type="EMBL" id="KAK5100201.1"/>
    </source>
</evidence>
<feature type="compositionally biased region" description="Basic and acidic residues" evidence="1">
    <location>
        <begin position="189"/>
        <end position="211"/>
    </location>
</feature>
<keyword evidence="2" id="KW-1133">Transmembrane helix</keyword>
<protein>
    <recommendedName>
        <fullName evidence="5">Transmembrane protein</fullName>
    </recommendedName>
</protein>
<keyword evidence="4" id="KW-1185">Reference proteome</keyword>
<accession>A0ABR0KLX4</accession>
<evidence type="ECO:0008006" key="5">
    <source>
        <dbReference type="Google" id="ProtNLM"/>
    </source>
</evidence>
<dbReference type="Proteomes" id="UP001345013">
    <property type="component" value="Unassembled WGS sequence"/>
</dbReference>